<feature type="transmembrane region" description="Helical" evidence="1">
    <location>
        <begin position="34"/>
        <end position="54"/>
    </location>
</feature>
<dbReference type="InterPro" id="IPR021493">
    <property type="entry name" value="DUF3147"/>
</dbReference>
<protein>
    <submittedName>
        <fullName evidence="2">DUF3147 family protein</fullName>
    </submittedName>
</protein>
<feature type="transmembrane region" description="Helical" evidence="1">
    <location>
        <begin position="91"/>
        <end position="113"/>
    </location>
</feature>
<evidence type="ECO:0000313" key="3">
    <source>
        <dbReference type="Proteomes" id="UP001216579"/>
    </source>
</evidence>
<dbReference type="EMBL" id="JARJBC010000001">
    <property type="protein sequence ID" value="MDF3287796.1"/>
    <property type="molecule type" value="Genomic_DNA"/>
</dbReference>
<name>A0ABT5ZDQ5_9ACTN</name>
<dbReference type="Proteomes" id="UP001216579">
    <property type="component" value="Unassembled WGS sequence"/>
</dbReference>
<keyword evidence="1" id="KW-0472">Membrane</keyword>
<reference evidence="2 3" key="1">
    <citation type="submission" date="2023-03" db="EMBL/GenBank/DDBJ databases">
        <title>Draft genome sequence of Streptomyces sp. RB6PN23 isolated from peat swamp forest in Thailand.</title>
        <authorList>
            <person name="Klaysubun C."/>
            <person name="Duangmal K."/>
        </authorList>
    </citation>
    <scope>NUCLEOTIDE SEQUENCE [LARGE SCALE GENOMIC DNA]</scope>
    <source>
        <strain evidence="2 3">RB6PN23</strain>
    </source>
</reference>
<keyword evidence="1" id="KW-1133">Transmembrane helix</keyword>
<organism evidence="2 3">
    <name type="scientific">Streptomyces silvisoli</name>
    <dbReference type="NCBI Taxonomy" id="3034235"/>
    <lineage>
        <taxon>Bacteria</taxon>
        <taxon>Bacillati</taxon>
        <taxon>Actinomycetota</taxon>
        <taxon>Actinomycetes</taxon>
        <taxon>Kitasatosporales</taxon>
        <taxon>Streptomycetaceae</taxon>
        <taxon>Streptomyces</taxon>
    </lineage>
</organism>
<evidence type="ECO:0000313" key="2">
    <source>
        <dbReference type="EMBL" id="MDF3287796.1"/>
    </source>
</evidence>
<gene>
    <name evidence="2" type="ORF">P3G67_00795</name>
</gene>
<accession>A0ABT5ZDQ5</accession>
<comment type="caution">
    <text evidence="2">The sequence shown here is derived from an EMBL/GenBank/DDBJ whole genome shotgun (WGS) entry which is preliminary data.</text>
</comment>
<feature type="transmembrane region" description="Helical" evidence="1">
    <location>
        <begin position="66"/>
        <end position="85"/>
    </location>
</feature>
<keyword evidence="3" id="KW-1185">Reference proteome</keyword>
<evidence type="ECO:0000256" key="1">
    <source>
        <dbReference type="SAM" id="Phobius"/>
    </source>
</evidence>
<proteinExistence type="predicted"/>
<feature type="transmembrane region" description="Helical" evidence="1">
    <location>
        <begin position="7"/>
        <end position="28"/>
    </location>
</feature>
<sequence>MKSLFEICLKAVIGGLFVVCFALVAEAVQPKRLAGIFAAAPSVALGSLIVTVAFKGHHDAALAARAMGIGAVAFTAYCLVSVPALGRLGALRGSATALVAWIAVATAIALIVVP</sequence>
<dbReference type="Pfam" id="PF11345">
    <property type="entry name" value="DUF3147"/>
    <property type="match status" value="1"/>
</dbReference>
<dbReference type="RefSeq" id="WP_276091680.1">
    <property type="nucleotide sequence ID" value="NZ_JARJBC010000001.1"/>
</dbReference>
<keyword evidence="1" id="KW-0812">Transmembrane</keyword>